<keyword evidence="4" id="KW-1185">Reference proteome</keyword>
<dbReference type="Gene3D" id="3.30.750.24">
    <property type="entry name" value="STAS domain"/>
    <property type="match status" value="1"/>
</dbReference>
<dbReference type="EMBL" id="CP073767">
    <property type="protein sequence ID" value="UWZ58985.1"/>
    <property type="molecule type" value="Genomic_DNA"/>
</dbReference>
<dbReference type="InterPro" id="IPR002645">
    <property type="entry name" value="STAS_dom"/>
</dbReference>
<evidence type="ECO:0000256" key="1">
    <source>
        <dbReference type="ARBA" id="ARBA00022527"/>
    </source>
</evidence>
<name>A0A9Q9IS83_9ACTN</name>
<evidence type="ECO:0000259" key="2">
    <source>
        <dbReference type="PROSITE" id="PS50801"/>
    </source>
</evidence>
<dbReference type="SUPFAM" id="SSF52091">
    <property type="entry name" value="SpoIIaa-like"/>
    <property type="match status" value="1"/>
</dbReference>
<evidence type="ECO:0000313" key="3">
    <source>
        <dbReference type="EMBL" id="UWZ58985.1"/>
    </source>
</evidence>
<dbReference type="Proteomes" id="UP001058003">
    <property type="component" value="Chromosome"/>
</dbReference>
<dbReference type="PANTHER" id="PTHR35526:SF3">
    <property type="entry name" value="ANTI-SIGMA-F FACTOR RSBW"/>
    <property type="match status" value="1"/>
</dbReference>
<dbReference type="AlphaFoldDB" id="A0A9Q9IS83"/>
<protein>
    <submittedName>
        <fullName evidence="3">STAS domain-containing protein</fullName>
    </submittedName>
</protein>
<dbReference type="PANTHER" id="PTHR35526">
    <property type="entry name" value="ANTI-SIGMA-F FACTOR RSBW-RELATED"/>
    <property type="match status" value="1"/>
</dbReference>
<dbReference type="OrthoDB" id="3364147at2"/>
<dbReference type="Gene3D" id="3.30.565.10">
    <property type="entry name" value="Histidine kinase-like ATPase, C-terminal domain"/>
    <property type="match status" value="1"/>
</dbReference>
<proteinExistence type="predicted"/>
<dbReference type="InterPro" id="IPR036890">
    <property type="entry name" value="HATPase_C_sf"/>
</dbReference>
<keyword evidence="1" id="KW-0418">Kinase</keyword>
<dbReference type="CDD" id="cd16936">
    <property type="entry name" value="HATPase_RsbW-like"/>
    <property type="match status" value="1"/>
</dbReference>
<evidence type="ECO:0000313" key="4">
    <source>
        <dbReference type="Proteomes" id="UP001058003"/>
    </source>
</evidence>
<dbReference type="InterPro" id="IPR036513">
    <property type="entry name" value="STAS_dom_sf"/>
</dbReference>
<keyword evidence="1" id="KW-0808">Transferase</keyword>
<dbReference type="Pfam" id="PF13581">
    <property type="entry name" value="HATPase_c_2"/>
    <property type="match status" value="1"/>
</dbReference>
<keyword evidence="1" id="KW-0723">Serine/threonine-protein kinase</keyword>
<sequence>MPPPTDPHQRVIAVPADPTTAPDLVPDPDRTLLCDLERGFPVAVVHATGRLSIASAPMLRRAVHKVLTDQPDLILIDVAGLETEDDLALTALPALARHAGADGIAVIVTGPDATLRHQLQTMAVTRSVPVAASRASALALYERLRRPSRAALPLPPHPSATAEARRLVDEACRRWRITELADTAALVVTELVANGIQHARTPLSLSLSLRERHLHISVRDGSFLLPRRTTADVDLESGRGLLIVEGVATAWGCVVVADGKVVWATLRRAGATRRSPGPGPAPRTGG</sequence>
<dbReference type="PROSITE" id="PS50801">
    <property type="entry name" value="STAS"/>
    <property type="match status" value="1"/>
</dbReference>
<accession>A0A9Q9IS83</accession>
<dbReference type="SUPFAM" id="SSF55874">
    <property type="entry name" value="ATPase domain of HSP90 chaperone/DNA topoisomerase II/histidine kinase"/>
    <property type="match status" value="1"/>
</dbReference>
<dbReference type="RefSeq" id="WP_052387416.1">
    <property type="nucleotide sequence ID" value="NZ_CP073767.1"/>
</dbReference>
<dbReference type="Pfam" id="PF01740">
    <property type="entry name" value="STAS"/>
    <property type="match status" value="1"/>
</dbReference>
<gene>
    <name evidence="3" type="ORF">Daura_24165</name>
</gene>
<dbReference type="InterPro" id="IPR050267">
    <property type="entry name" value="Anti-sigma-factor_SerPK"/>
</dbReference>
<dbReference type="InterPro" id="IPR003594">
    <property type="entry name" value="HATPase_dom"/>
</dbReference>
<organism evidence="3 4">
    <name type="scientific">Dactylosporangium aurantiacum</name>
    <dbReference type="NCBI Taxonomy" id="35754"/>
    <lineage>
        <taxon>Bacteria</taxon>
        <taxon>Bacillati</taxon>
        <taxon>Actinomycetota</taxon>
        <taxon>Actinomycetes</taxon>
        <taxon>Micromonosporales</taxon>
        <taxon>Micromonosporaceae</taxon>
        <taxon>Dactylosporangium</taxon>
    </lineage>
</organism>
<dbReference type="GO" id="GO:0004674">
    <property type="term" value="F:protein serine/threonine kinase activity"/>
    <property type="evidence" value="ECO:0007669"/>
    <property type="project" value="UniProtKB-KW"/>
</dbReference>
<dbReference type="KEGG" id="daur:Daura_24165"/>
<reference evidence="3" key="1">
    <citation type="submission" date="2021-04" db="EMBL/GenBank/DDBJ databases">
        <title>Dactylosporangium aurantiacum NRRL B-8018 full assembly.</title>
        <authorList>
            <person name="Hartkoorn R.C."/>
            <person name="Beaudoing E."/>
            <person name="Hot D."/>
        </authorList>
    </citation>
    <scope>NUCLEOTIDE SEQUENCE</scope>
    <source>
        <strain evidence="3">NRRL B-8018</strain>
    </source>
</reference>
<feature type="domain" description="STAS" evidence="2">
    <location>
        <begin position="42"/>
        <end position="141"/>
    </location>
</feature>